<evidence type="ECO:0000256" key="1">
    <source>
        <dbReference type="ARBA" id="ARBA00004141"/>
    </source>
</evidence>
<feature type="transmembrane region" description="Helical" evidence="5">
    <location>
        <begin position="186"/>
        <end position="203"/>
    </location>
</feature>
<protein>
    <recommendedName>
        <fullName evidence="6">Yip1 domain-containing protein</fullName>
    </recommendedName>
</protein>
<dbReference type="OrthoDB" id="116519at2157"/>
<evidence type="ECO:0000313" key="8">
    <source>
        <dbReference type="Proteomes" id="UP000196084"/>
    </source>
</evidence>
<feature type="transmembrane region" description="Helical" evidence="5">
    <location>
        <begin position="150"/>
        <end position="174"/>
    </location>
</feature>
<dbReference type="RefSeq" id="WP_087715110.1">
    <property type="nucleotide sequence ID" value="NZ_MWPH01000003.1"/>
</dbReference>
<evidence type="ECO:0000313" key="7">
    <source>
        <dbReference type="EMBL" id="OVE83553.1"/>
    </source>
</evidence>
<dbReference type="AlphaFoldDB" id="A0A202E5I3"/>
<evidence type="ECO:0000256" key="5">
    <source>
        <dbReference type="SAM" id="Phobius"/>
    </source>
</evidence>
<evidence type="ECO:0000256" key="4">
    <source>
        <dbReference type="ARBA" id="ARBA00023136"/>
    </source>
</evidence>
<organism evidence="7 8">
    <name type="scientific">Natronolimnobius baerhuensis</name>
    <dbReference type="NCBI Taxonomy" id="253108"/>
    <lineage>
        <taxon>Archaea</taxon>
        <taxon>Methanobacteriati</taxon>
        <taxon>Methanobacteriota</taxon>
        <taxon>Stenosarchaea group</taxon>
        <taxon>Halobacteria</taxon>
        <taxon>Halobacteriales</taxon>
        <taxon>Natrialbaceae</taxon>
        <taxon>Natronolimnobius</taxon>
    </lineage>
</organism>
<proteinExistence type="predicted"/>
<comment type="caution">
    <text evidence="7">The sequence shown here is derived from an EMBL/GenBank/DDBJ whole genome shotgun (WGS) entry which is preliminary data.</text>
</comment>
<keyword evidence="2 5" id="KW-0812">Transmembrane</keyword>
<dbReference type="GO" id="GO:0016020">
    <property type="term" value="C:membrane"/>
    <property type="evidence" value="ECO:0007669"/>
    <property type="project" value="UniProtKB-SubCell"/>
</dbReference>
<evidence type="ECO:0000259" key="6">
    <source>
        <dbReference type="Pfam" id="PF04893"/>
    </source>
</evidence>
<accession>A0A202E5I3</accession>
<evidence type="ECO:0000256" key="3">
    <source>
        <dbReference type="ARBA" id="ARBA00022989"/>
    </source>
</evidence>
<feature type="domain" description="Yip1" evidence="6">
    <location>
        <begin position="7"/>
        <end position="200"/>
    </location>
</feature>
<dbReference type="Proteomes" id="UP000196084">
    <property type="component" value="Unassembled WGS sequence"/>
</dbReference>
<keyword evidence="3 5" id="KW-1133">Transmembrane helix</keyword>
<gene>
    <name evidence="7" type="ORF">B2G88_14025</name>
</gene>
<feature type="transmembrane region" description="Helical" evidence="5">
    <location>
        <begin position="102"/>
        <end position="121"/>
    </location>
</feature>
<dbReference type="InterPro" id="IPR006977">
    <property type="entry name" value="Yip1_dom"/>
</dbReference>
<keyword evidence="8" id="KW-1185">Reference proteome</keyword>
<sequence>MVPTTPLFDPEEYFAREGDASLTAAVTVAAVFWIAMVAYMSIYMWYLFDAATELPDASLGGIVPMTALLMGMIVVLIWLLITTILHGVTRVAGGSGSLKSSLEIAAWGLGAYAIAVLIQAATTPFTTPSEPITAEDPAEIALQFGGDAPALFVIGTLAALLVTTIWAIYIWTYGMARTHDVSVRRAAAAAVIAAVFVPLVMGIF</sequence>
<feature type="transmembrane region" description="Helical" evidence="5">
    <location>
        <begin position="58"/>
        <end position="81"/>
    </location>
</feature>
<dbReference type="EMBL" id="MWPH01000003">
    <property type="protein sequence ID" value="OVE83553.1"/>
    <property type="molecule type" value="Genomic_DNA"/>
</dbReference>
<comment type="subcellular location">
    <subcellularLocation>
        <location evidence="1">Membrane</location>
        <topology evidence="1">Multi-pass membrane protein</topology>
    </subcellularLocation>
</comment>
<reference evidence="7 8" key="1">
    <citation type="submission" date="2017-02" db="EMBL/GenBank/DDBJ databases">
        <title>Natronthermophilus aegyptiacus gen. nov.,sp. nov., an aerobic, extremely halophilic alkalithermophilic archaeon isolated from the athalassohaline Wadi An Natrun, Egypt.</title>
        <authorList>
            <person name="Zhao B."/>
        </authorList>
    </citation>
    <scope>NUCLEOTIDE SEQUENCE [LARGE SCALE GENOMIC DNA]</scope>
    <source>
        <strain evidence="7 8">CGMCC 1.3597</strain>
    </source>
</reference>
<keyword evidence="4 5" id="KW-0472">Membrane</keyword>
<feature type="transmembrane region" description="Helical" evidence="5">
    <location>
        <begin position="22"/>
        <end position="46"/>
    </location>
</feature>
<dbReference type="Pfam" id="PF04893">
    <property type="entry name" value="Yip1"/>
    <property type="match status" value="1"/>
</dbReference>
<name>A0A202E5I3_9EURY</name>
<evidence type="ECO:0000256" key="2">
    <source>
        <dbReference type="ARBA" id="ARBA00022692"/>
    </source>
</evidence>